<evidence type="ECO:0000256" key="2">
    <source>
        <dbReference type="ARBA" id="ARBA00022448"/>
    </source>
</evidence>
<dbReference type="Gene3D" id="1.20.1250.20">
    <property type="entry name" value="MFS general substrate transporter like domains"/>
    <property type="match status" value="1"/>
</dbReference>
<proteinExistence type="predicted"/>
<dbReference type="GO" id="GO:0022857">
    <property type="term" value="F:transmembrane transporter activity"/>
    <property type="evidence" value="ECO:0007669"/>
    <property type="project" value="InterPro"/>
</dbReference>
<dbReference type="InterPro" id="IPR036259">
    <property type="entry name" value="MFS_trans_sf"/>
</dbReference>
<dbReference type="KEGG" id="ddu:GF1_15910"/>
<keyword evidence="9" id="KW-1185">Reference proteome</keyword>
<organism evidence="8 9">
    <name type="scientific">Desulfolithobacter dissulfuricans</name>
    <dbReference type="NCBI Taxonomy" id="2795293"/>
    <lineage>
        <taxon>Bacteria</taxon>
        <taxon>Pseudomonadati</taxon>
        <taxon>Thermodesulfobacteriota</taxon>
        <taxon>Desulfobulbia</taxon>
        <taxon>Desulfobulbales</taxon>
        <taxon>Desulfobulbaceae</taxon>
        <taxon>Desulfolithobacter</taxon>
    </lineage>
</organism>
<dbReference type="PANTHER" id="PTHR43266">
    <property type="entry name" value="MACROLIDE-EFFLUX PROTEIN"/>
    <property type="match status" value="1"/>
</dbReference>
<keyword evidence="4 7" id="KW-0812">Transmembrane</keyword>
<evidence type="ECO:0000256" key="7">
    <source>
        <dbReference type="SAM" id="Phobius"/>
    </source>
</evidence>
<comment type="subcellular location">
    <subcellularLocation>
        <location evidence="1">Cell membrane</location>
        <topology evidence="1">Multi-pass membrane protein</topology>
    </subcellularLocation>
</comment>
<dbReference type="AlphaFoldDB" id="A0A915UA70"/>
<reference evidence="8" key="1">
    <citation type="submission" date="2020-12" db="EMBL/GenBank/DDBJ databases">
        <title>Desulfobium dissulfuricans gen. nov., sp. nov., a novel mesophilic, sulfate-reducing bacterium isolated from a deep-sea hydrothermal vent.</title>
        <authorList>
            <person name="Hashimoto Y."/>
            <person name="Tame A."/>
            <person name="Sawayama S."/>
            <person name="Miyazaki J."/>
            <person name="Takai K."/>
            <person name="Nakagawa S."/>
        </authorList>
    </citation>
    <scope>NUCLEOTIDE SEQUENCE</scope>
    <source>
        <strain evidence="8">GF1</strain>
    </source>
</reference>
<keyword evidence="6 7" id="KW-0472">Membrane</keyword>
<gene>
    <name evidence="8" type="ORF">GF1_15910</name>
</gene>
<evidence type="ECO:0000256" key="1">
    <source>
        <dbReference type="ARBA" id="ARBA00004651"/>
    </source>
</evidence>
<evidence type="ECO:0000256" key="3">
    <source>
        <dbReference type="ARBA" id="ARBA00022475"/>
    </source>
</evidence>
<dbReference type="EMBL" id="AP024233">
    <property type="protein sequence ID" value="BCO09215.1"/>
    <property type="molecule type" value="Genomic_DNA"/>
</dbReference>
<keyword evidence="5 7" id="KW-1133">Transmembrane helix</keyword>
<evidence type="ECO:0000313" key="8">
    <source>
        <dbReference type="EMBL" id="BCO09215.1"/>
    </source>
</evidence>
<feature type="transmembrane region" description="Helical" evidence="7">
    <location>
        <begin position="334"/>
        <end position="359"/>
    </location>
</feature>
<dbReference type="InterPro" id="IPR011701">
    <property type="entry name" value="MFS"/>
</dbReference>
<feature type="transmembrane region" description="Helical" evidence="7">
    <location>
        <begin position="190"/>
        <end position="209"/>
    </location>
</feature>
<sequence length="434" mass="46894">MPMGRSAEPDTGDLKAGHFRSYLFLLRQNPGFRRFWLAGVISQIGDWFNYIGIFVLLNQLTGSGSAVSWFLIAKFLPTTLLGPVAGVVADRFSRRFILISCDLARAAVVPVYLLVRGADQVWIIYLLAFVQESIWTFASPARQATVPNLCRQEELAVANGLSGASWSIMLALGAGLGGFVSALFGWKTAIIVDALTFLVSAALLSTVTIRQEKKKKVGPLSLGRLLGLEDLVEGIGYVVSHRRVAALLLVKSGWALSGGILVMLTVFGEQVFVQNGQGAGSGVLYSMRGLGAAVGPILAWRLFGEGDQNMRRAIGAAFFISSLAYLSFSRAPVLWIGALCVFFGHVGGSIQWVFSTTLLHRVVPDRFRGGSLPPRWASSPWSSVVRPGSPARGLTGVTIPGPLSRFWPCSFSCPALSGFSISVCWMTDNSYCFW</sequence>
<name>A0A915UA70_9BACT</name>
<feature type="transmembrane region" description="Helical" evidence="7">
    <location>
        <begin position="244"/>
        <end position="267"/>
    </location>
</feature>
<dbReference type="Pfam" id="PF07690">
    <property type="entry name" value="MFS_1"/>
    <property type="match status" value="1"/>
</dbReference>
<keyword evidence="2" id="KW-0813">Transport</keyword>
<keyword evidence="3" id="KW-1003">Cell membrane</keyword>
<accession>A0A915UA70</accession>
<dbReference type="Proteomes" id="UP001063350">
    <property type="component" value="Chromosome"/>
</dbReference>
<evidence type="ECO:0000313" key="9">
    <source>
        <dbReference type="Proteomes" id="UP001063350"/>
    </source>
</evidence>
<feature type="transmembrane region" description="Helical" evidence="7">
    <location>
        <begin position="35"/>
        <end position="57"/>
    </location>
</feature>
<feature type="transmembrane region" description="Helical" evidence="7">
    <location>
        <begin position="69"/>
        <end position="89"/>
    </location>
</feature>
<evidence type="ECO:0000256" key="6">
    <source>
        <dbReference type="ARBA" id="ARBA00023136"/>
    </source>
</evidence>
<feature type="transmembrane region" description="Helical" evidence="7">
    <location>
        <begin position="279"/>
        <end position="300"/>
    </location>
</feature>
<dbReference type="PANTHER" id="PTHR43266:SF2">
    <property type="entry name" value="MAJOR FACILITATOR SUPERFAMILY (MFS) PROFILE DOMAIN-CONTAINING PROTEIN"/>
    <property type="match status" value="1"/>
</dbReference>
<evidence type="ECO:0000256" key="4">
    <source>
        <dbReference type="ARBA" id="ARBA00022692"/>
    </source>
</evidence>
<feature type="transmembrane region" description="Helical" evidence="7">
    <location>
        <begin position="160"/>
        <end position="184"/>
    </location>
</feature>
<dbReference type="SUPFAM" id="SSF103473">
    <property type="entry name" value="MFS general substrate transporter"/>
    <property type="match status" value="1"/>
</dbReference>
<protein>
    <submittedName>
        <fullName evidence="8">MFS transporter</fullName>
    </submittedName>
</protein>
<dbReference type="GO" id="GO:0005886">
    <property type="term" value="C:plasma membrane"/>
    <property type="evidence" value="ECO:0007669"/>
    <property type="project" value="UniProtKB-SubCell"/>
</dbReference>
<evidence type="ECO:0000256" key="5">
    <source>
        <dbReference type="ARBA" id="ARBA00022989"/>
    </source>
</evidence>
<dbReference type="CDD" id="cd06173">
    <property type="entry name" value="MFS_MefA_like"/>
    <property type="match status" value="1"/>
</dbReference>